<feature type="transmembrane region" description="Helical" evidence="2">
    <location>
        <begin position="44"/>
        <end position="63"/>
    </location>
</feature>
<keyword evidence="5" id="KW-1185">Reference proteome</keyword>
<gene>
    <name evidence="4" type="ORF">LPLAT_LOCUS4705</name>
</gene>
<evidence type="ECO:0000256" key="1">
    <source>
        <dbReference type="SAM" id="MobiDB-lite"/>
    </source>
</evidence>
<feature type="compositionally biased region" description="Basic and acidic residues" evidence="1">
    <location>
        <begin position="186"/>
        <end position="196"/>
    </location>
</feature>
<sequence>MVRLLCTIWALMLNSLKISTFQTCFANAMEDEYGYPLISSPPITRFLIATSVYVIVVNSTIFPQSFRQPKPVFMCLYEFLVTAFFLEFAIACIWTPIDVLVLSTLPKKICHTLSRLGLVNAAEVLNANKSSMTILTNGIATTIFLITLHVTRAADFKEFTDNGVMYFLSHLRMKLWQRIRSELPEAKNNRENEHRSNNHRKNRSKNRANNQHR</sequence>
<organism evidence="4 5">
    <name type="scientific">Lasius platythorax</name>
    <dbReference type="NCBI Taxonomy" id="488582"/>
    <lineage>
        <taxon>Eukaryota</taxon>
        <taxon>Metazoa</taxon>
        <taxon>Ecdysozoa</taxon>
        <taxon>Arthropoda</taxon>
        <taxon>Hexapoda</taxon>
        <taxon>Insecta</taxon>
        <taxon>Pterygota</taxon>
        <taxon>Neoptera</taxon>
        <taxon>Endopterygota</taxon>
        <taxon>Hymenoptera</taxon>
        <taxon>Apocrita</taxon>
        <taxon>Aculeata</taxon>
        <taxon>Formicoidea</taxon>
        <taxon>Formicidae</taxon>
        <taxon>Formicinae</taxon>
        <taxon>Lasius</taxon>
        <taxon>Lasius</taxon>
    </lineage>
</organism>
<dbReference type="Pfam" id="PF16089">
    <property type="entry name" value="DUF4818"/>
    <property type="match status" value="1"/>
</dbReference>
<reference evidence="4" key="1">
    <citation type="submission" date="2024-04" db="EMBL/GenBank/DDBJ databases">
        <authorList>
            <consortium name="Molecular Ecology Group"/>
        </authorList>
    </citation>
    <scope>NUCLEOTIDE SEQUENCE</scope>
</reference>
<dbReference type="InterPro" id="IPR032145">
    <property type="entry name" value="DUF4818"/>
</dbReference>
<keyword evidence="2" id="KW-1133">Transmembrane helix</keyword>
<protein>
    <submittedName>
        <fullName evidence="4">Uncharacterized protein</fullName>
    </submittedName>
</protein>
<feature type="chain" id="PRO_5044010698" evidence="3">
    <location>
        <begin position="21"/>
        <end position="213"/>
    </location>
</feature>
<evidence type="ECO:0000313" key="4">
    <source>
        <dbReference type="EMBL" id="CAL1678932.1"/>
    </source>
</evidence>
<evidence type="ECO:0000256" key="2">
    <source>
        <dbReference type="SAM" id="Phobius"/>
    </source>
</evidence>
<feature type="signal peptide" evidence="3">
    <location>
        <begin position="1"/>
        <end position="20"/>
    </location>
</feature>
<feature type="compositionally biased region" description="Basic residues" evidence="1">
    <location>
        <begin position="197"/>
        <end position="213"/>
    </location>
</feature>
<name>A0AAV2NH05_9HYME</name>
<evidence type="ECO:0000313" key="5">
    <source>
        <dbReference type="Proteomes" id="UP001497644"/>
    </source>
</evidence>
<feature type="region of interest" description="Disordered" evidence="1">
    <location>
        <begin position="186"/>
        <end position="213"/>
    </location>
</feature>
<feature type="transmembrane region" description="Helical" evidence="2">
    <location>
        <begin position="132"/>
        <end position="150"/>
    </location>
</feature>
<proteinExistence type="predicted"/>
<keyword evidence="2" id="KW-0812">Transmembrane</keyword>
<evidence type="ECO:0000256" key="3">
    <source>
        <dbReference type="SAM" id="SignalP"/>
    </source>
</evidence>
<dbReference type="EMBL" id="OZ034838">
    <property type="protein sequence ID" value="CAL1678932.1"/>
    <property type="molecule type" value="Genomic_DNA"/>
</dbReference>
<keyword evidence="3" id="KW-0732">Signal</keyword>
<keyword evidence="2" id="KW-0472">Membrane</keyword>
<accession>A0AAV2NH05</accession>
<dbReference type="AlphaFoldDB" id="A0AAV2NH05"/>
<feature type="transmembrane region" description="Helical" evidence="2">
    <location>
        <begin position="75"/>
        <end position="97"/>
    </location>
</feature>
<dbReference type="Proteomes" id="UP001497644">
    <property type="component" value="Chromosome 15"/>
</dbReference>